<keyword evidence="4" id="KW-1185">Reference proteome</keyword>
<protein>
    <submittedName>
        <fullName evidence="3">Uncharacterized protein</fullName>
    </submittedName>
</protein>
<evidence type="ECO:0000256" key="1">
    <source>
        <dbReference type="ARBA" id="ARBA00005437"/>
    </source>
</evidence>
<evidence type="ECO:0000256" key="2">
    <source>
        <dbReference type="SAM" id="Phobius"/>
    </source>
</evidence>
<dbReference type="InterPro" id="IPR025659">
    <property type="entry name" value="Tubby-like_C"/>
</dbReference>
<sequence>MSLHDTWQIYLATDTLLATVRRASMVQWKTAMDVYLGSSSNSHDPDYVIRGDYFKKNVNIYQGAQQAALVTRQDTFADIFRDRHNFGVTIYAGVDIALIFALIVIMDEIYIDENLELAFAPYDTGGAYVYPI</sequence>
<dbReference type="InterPro" id="IPR038595">
    <property type="entry name" value="LOR_sf"/>
</dbReference>
<organism evidence="3 4">
    <name type="scientific">Sphagnum jensenii</name>
    <dbReference type="NCBI Taxonomy" id="128206"/>
    <lineage>
        <taxon>Eukaryota</taxon>
        <taxon>Viridiplantae</taxon>
        <taxon>Streptophyta</taxon>
        <taxon>Embryophyta</taxon>
        <taxon>Bryophyta</taxon>
        <taxon>Sphagnophytina</taxon>
        <taxon>Sphagnopsida</taxon>
        <taxon>Sphagnales</taxon>
        <taxon>Sphagnaceae</taxon>
        <taxon>Sphagnum</taxon>
    </lineage>
</organism>
<dbReference type="PANTHER" id="PTHR31087">
    <property type="match status" value="1"/>
</dbReference>
<keyword evidence="2" id="KW-0472">Membrane</keyword>
<reference evidence="3" key="1">
    <citation type="submission" date="2024-03" db="EMBL/GenBank/DDBJ databases">
        <authorList>
            <consortium name="ELIXIR-Norway"/>
            <consortium name="Elixir Norway"/>
        </authorList>
    </citation>
    <scope>NUCLEOTIDE SEQUENCE</scope>
</reference>
<keyword evidence="2" id="KW-1133">Transmembrane helix</keyword>
<dbReference type="PANTHER" id="PTHR31087:SF85">
    <property type="entry name" value="PROTEIN LURP-ONE-RELATED 7"/>
    <property type="match status" value="1"/>
</dbReference>
<accession>A0ABP1BEJ3</accession>
<gene>
    <name evidence="3" type="ORF">CSSPJE1EN2_LOCUS16209</name>
</gene>
<name>A0ABP1BEJ3_9BRYO</name>
<dbReference type="Gene3D" id="2.40.160.200">
    <property type="entry name" value="LURP1-related"/>
    <property type="match status" value="1"/>
</dbReference>
<dbReference type="Proteomes" id="UP001497522">
    <property type="component" value="Chromosome 3"/>
</dbReference>
<dbReference type="EMBL" id="OZ023704">
    <property type="protein sequence ID" value="CAK9873737.1"/>
    <property type="molecule type" value="Genomic_DNA"/>
</dbReference>
<feature type="transmembrane region" description="Helical" evidence="2">
    <location>
        <begin position="86"/>
        <end position="106"/>
    </location>
</feature>
<proteinExistence type="inferred from homology"/>
<keyword evidence="2" id="KW-0812">Transmembrane</keyword>
<dbReference type="SUPFAM" id="SSF54518">
    <property type="entry name" value="Tubby C-terminal domain-like"/>
    <property type="match status" value="1"/>
</dbReference>
<evidence type="ECO:0000313" key="3">
    <source>
        <dbReference type="EMBL" id="CAK9873737.1"/>
    </source>
</evidence>
<evidence type="ECO:0000313" key="4">
    <source>
        <dbReference type="Proteomes" id="UP001497522"/>
    </source>
</evidence>
<dbReference type="InterPro" id="IPR007612">
    <property type="entry name" value="LOR"/>
</dbReference>
<dbReference type="Pfam" id="PF04525">
    <property type="entry name" value="LOR"/>
    <property type="match status" value="1"/>
</dbReference>
<comment type="similarity">
    <text evidence="1">Belongs to the LOR family.</text>
</comment>